<evidence type="ECO:0000256" key="8">
    <source>
        <dbReference type="ARBA" id="ARBA00048679"/>
    </source>
</evidence>
<keyword evidence="6 9" id="KW-0067">ATP-binding</keyword>
<evidence type="ECO:0000313" key="13">
    <source>
        <dbReference type="EMBL" id="KAI1861850.1"/>
    </source>
</evidence>
<keyword evidence="5" id="KW-0418">Kinase</keyword>
<keyword evidence="14" id="KW-1185">Reference proteome</keyword>
<protein>
    <recommendedName>
        <fullName evidence="1">non-specific serine/threonine protein kinase</fullName>
        <ecNumber evidence="1">2.7.11.1</ecNumber>
    </recommendedName>
</protein>
<comment type="similarity">
    <text evidence="10">Belongs to the protein kinase superfamily.</text>
</comment>
<dbReference type="SUPFAM" id="SSF56112">
    <property type="entry name" value="Protein kinase-like (PK-like)"/>
    <property type="match status" value="1"/>
</dbReference>
<dbReference type="InterPro" id="IPR051334">
    <property type="entry name" value="SRPK"/>
</dbReference>
<dbReference type="GO" id="GO:0000245">
    <property type="term" value="P:spliceosomal complex assembly"/>
    <property type="evidence" value="ECO:0007669"/>
    <property type="project" value="TreeGrafter"/>
</dbReference>
<dbReference type="InterPro" id="IPR000719">
    <property type="entry name" value="Prot_kinase_dom"/>
</dbReference>
<evidence type="ECO:0000256" key="3">
    <source>
        <dbReference type="ARBA" id="ARBA00022679"/>
    </source>
</evidence>
<evidence type="ECO:0000256" key="1">
    <source>
        <dbReference type="ARBA" id="ARBA00012513"/>
    </source>
</evidence>
<comment type="catalytic activity">
    <reaction evidence="8">
        <text>L-seryl-[protein] + ATP = O-phospho-L-seryl-[protein] + ADP + H(+)</text>
        <dbReference type="Rhea" id="RHEA:17989"/>
        <dbReference type="Rhea" id="RHEA-COMP:9863"/>
        <dbReference type="Rhea" id="RHEA-COMP:11604"/>
        <dbReference type="ChEBI" id="CHEBI:15378"/>
        <dbReference type="ChEBI" id="CHEBI:29999"/>
        <dbReference type="ChEBI" id="CHEBI:30616"/>
        <dbReference type="ChEBI" id="CHEBI:83421"/>
        <dbReference type="ChEBI" id="CHEBI:456216"/>
        <dbReference type="EC" id="2.7.11.1"/>
    </reaction>
</comment>
<comment type="caution">
    <text evidence="13">The sequence shown here is derived from an EMBL/GenBank/DDBJ whole genome shotgun (WGS) entry which is preliminary data.</text>
</comment>
<evidence type="ECO:0000256" key="10">
    <source>
        <dbReference type="RuleBase" id="RU000304"/>
    </source>
</evidence>
<evidence type="ECO:0000256" key="5">
    <source>
        <dbReference type="ARBA" id="ARBA00022777"/>
    </source>
</evidence>
<gene>
    <name evidence="13" type="ORF">JX265_009353</name>
</gene>
<keyword evidence="2 10" id="KW-0723">Serine/threonine-protein kinase</keyword>
<dbReference type="InterPro" id="IPR011009">
    <property type="entry name" value="Kinase-like_dom_sf"/>
</dbReference>
<feature type="binding site" evidence="9">
    <location>
        <position position="115"/>
    </location>
    <ligand>
        <name>ATP</name>
        <dbReference type="ChEBI" id="CHEBI:30616"/>
    </ligand>
</feature>
<organism evidence="13 14">
    <name type="scientific">Neoarthrinium moseri</name>
    <dbReference type="NCBI Taxonomy" id="1658444"/>
    <lineage>
        <taxon>Eukaryota</taxon>
        <taxon>Fungi</taxon>
        <taxon>Dikarya</taxon>
        <taxon>Ascomycota</taxon>
        <taxon>Pezizomycotina</taxon>
        <taxon>Sordariomycetes</taxon>
        <taxon>Xylariomycetidae</taxon>
        <taxon>Amphisphaeriales</taxon>
        <taxon>Apiosporaceae</taxon>
        <taxon>Neoarthrinium</taxon>
    </lineage>
</organism>
<evidence type="ECO:0000259" key="12">
    <source>
        <dbReference type="PROSITE" id="PS50011"/>
    </source>
</evidence>
<sequence length="445" mass="51339">MLGSQTPLVGVEDVRETSQVEEPNQALKEGDENQLAKDDSPPEAFSRTAFTGYQDCEERRAAYRQGGFHPVYIGEIYNCRYVILRKIGYGRYSTVWLVRDLTEPKGSEHEFRALKVLSAECYNEETPIHEREILIRLRETDKSHAGYKYICHLVDDFEHKGPNGNHVCLVFELMGETLDSFRVWFAKHMLPNVLMRKFTAQLLMALDYVHDCGVIHTDIKPDNIFITYRNHSLIQSYLNDYPEPTQDRKAELYSPLKSQSLAQYYFSMGDPPVNFNLTLGDFGVSSWAEKHLTEYIQPTTLRAPEVLIGAPWDWTTDWWNLGAVILEVFRAVQMFSGKEDQNSPYKLTNHLEEIVDFFGPFPKSLLDLGDQEIVQECFNEDGTVKGSEPLGRPGLISDVYMEDLPQETRELFVDFLHVLMKIDPKDRLPTMEILVHPWIRGKRAD</sequence>
<dbReference type="Gene3D" id="1.10.510.10">
    <property type="entry name" value="Transferase(Phosphotransferase) domain 1"/>
    <property type="match status" value="1"/>
</dbReference>
<reference evidence="13" key="1">
    <citation type="submission" date="2021-03" db="EMBL/GenBank/DDBJ databases">
        <title>Revisited historic fungal species revealed as producer of novel bioactive compounds through whole genome sequencing and comparative genomics.</title>
        <authorList>
            <person name="Vignolle G.A."/>
            <person name="Hochenegger N."/>
            <person name="Mach R.L."/>
            <person name="Mach-Aigner A.R."/>
            <person name="Javad Rahimi M."/>
            <person name="Salim K.A."/>
            <person name="Chan C.M."/>
            <person name="Lim L.B.L."/>
            <person name="Cai F."/>
            <person name="Druzhinina I.S."/>
            <person name="U'Ren J.M."/>
            <person name="Derntl C."/>
        </authorList>
    </citation>
    <scope>NUCLEOTIDE SEQUENCE</scope>
    <source>
        <strain evidence="13">TUCIM 5799</strain>
    </source>
</reference>
<dbReference type="GO" id="GO:0005737">
    <property type="term" value="C:cytoplasm"/>
    <property type="evidence" value="ECO:0007669"/>
    <property type="project" value="TreeGrafter"/>
</dbReference>
<evidence type="ECO:0000256" key="6">
    <source>
        <dbReference type="ARBA" id="ARBA00022840"/>
    </source>
</evidence>
<keyword evidence="3" id="KW-0808">Transferase</keyword>
<dbReference type="PROSITE" id="PS00108">
    <property type="entry name" value="PROTEIN_KINASE_ST"/>
    <property type="match status" value="1"/>
</dbReference>
<accession>A0A9Q0ALB8</accession>
<dbReference type="Proteomes" id="UP000829685">
    <property type="component" value="Unassembled WGS sequence"/>
</dbReference>
<dbReference type="PROSITE" id="PS00107">
    <property type="entry name" value="PROTEIN_KINASE_ATP"/>
    <property type="match status" value="1"/>
</dbReference>
<evidence type="ECO:0000256" key="7">
    <source>
        <dbReference type="ARBA" id="ARBA00047899"/>
    </source>
</evidence>
<evidence type="ECO:0000256" key="11">
    <source>
        <dbReference type="SAM" id="MobiDB-lite"/>
    </source>
</evidence>
<dbReference type="Pfam" id="PF00069">
    <property type="entry name" value="Pkinase"/>
    <property type="match status" value="2"/>
</dbReference>
<name>A0A9Q0ALB8_9PEZI</name>
<evidence type="ECO:0000256" key="4">
    <source>
        <dbReference type="ARBA" id="ARBA00022741"/>
    </source>
</evidence>
<feature type="region of interest" description="Disordered" evidence="11">
    <location>
        <begin position="1"/>
        <end position="43"/>
    </location>
</feature>
<dbReference type="AlphaFoldDB" id="A0A9Q0ALB8"/>
<keyword evidence="4 9" id="KW-0547">Nucleotide-binding</keyword>
<evidence type="ECO:0000313" key="14">
    <source>
        <dbReference type="Proteomes" id="UP000829685"/>
    </source>
</evidence>
<dbReference type="EC" id="2.7.11.1" evidence="1"/>
<dbReference type="GO" id="GO:0004674">
    <property type="term" value="F:protein serine/threonine kinase activity"/>
    <property type="evidence" value="ECO:0007669"/>
    <property type="project" value="UniProtKB-KW"/>
</dbReference>
<comment type="catalytic activity">
    <reaction evidence="7">
        <text>L-threonyl-[protein] + ATP = O-phospho-L-threonyl-[protein] + ADP + H(+)</text>
        <dbReference type="Rhea" id="RHEA:46608"/>
        <dbReference type="Rhea" id="RHEA-COMP:11060"/>
        <dbReference type="Rhea" id="RHEA-COMP:11605"/>
        <dbReference type="ChEBI" id="CHEBI:15378"/>
        <dbReference type="ChEBI" id="CHEBI:30013"/>
        <dbReference type="ChEBI" id="CHEBI:30616"/>
        <dbReference type="ChEBI" id="CHEBI:61977"/>
        <dbReference type="ChEBI" id="CHEBI:456216"/>
        <dbReference type="EC" id="2.7.11.1"/>
    </reaction>
</comment>
<dbReference type="PANTHER" id="PTHR47634">
    <property type="entry name" value="PROTEIN KINASE DOMAIN-CONTAINING PROTEIN-RELATED"/>
    <property type="match status" value="1"/>
</dbReference>
<dbReference type="GO" id="GO:0005634">
    <property type="term" value="C:nucleus"/>
    <property type="evidence" value="ECO:0007669"/>
    <property type="project" value="TreeGrafter"/>
</dbReference>
<dbReference type="SMART" id="SM00220">
    <property type="entry name" value="S_TKc"/>
    <property type="match status" value="1"/>
</dbReference>
<evidence type="ECO:0000256" key="2">
    <source>
        <dbReference type="ARBA" id="ARBA00022527"/>
    </source>
</evidence>
<dbReference type="PANTHER" id="PTHR47634:SF9">
    <property type="entry name" value="PROTEIN KINASE DOMAIN-CONTAINING PROTEIN-RELATED"/>
    <property type="match status" value="1"/>
</dbReference>
<dbReference type="InterPro" id="IPR017441">
    <property type="entry name" value="Protein_kinase_ATP_BS"/>
</dbReference>
<dbReference type="GO" id="GO:0005524">
    <property type="term" value="F:ATP binding"/>
    <property type="evidence" value="ECO:0007669"/>
    <property type="project" value="UniProtKB-UniRule"/>
</dbReference>
<dbReference type="EMBL" id="JAFIMR010000028">
    <property type="protein sequence ID" value="KAI1861850.1"/>
    <property type="molecule type" value="Genomic_DNA"/>
</dbReference>
<proteinExistence type="inferred from homology"/>
<dbReference type="Gene3D" id="3.30.200.20">
    <property type="entry name" value="Phosphorylase Kinase, domain 1"/>
    <property type="match status" value="1"/>
</dbReference>
<feature type="domain" description="Protein kinase" evidence="12">
    <location>
        <begin position="81"/>
        <end position="439"/>
    </location>
</feature>
<dbReference type="PROSITE" id="PS50011">
    <property type="entry name" value="PROTEIN_KINASE_DOM"/>
    <property type="match status" value="1"/>
</dbReference>
<dbReference type="GO" id="GO:0050684">
    <property type="term" value="P:regulation of mRNA processing"/>
    <property type="evidence" value="ECO:0007669"/>
    <property type="project" value="TreeGrafter"/>
</dbReference>
<feature type="compositionally biased region" description="Basic and acidic residues" evidence="11">
    <location>
        <begin position="28"/>
        <end position="40"/>
    </location>
</feature>
<dbReference type="InterPro" id="IPR008271">
    <property type="entry name" value="Ser/Thr_kinase_AS"/>
</dbReference>
<evidence type="ECO:0000256" key="9">
    <source>
        <dbReference type="PROSITE-ProRule" id="PRU10141"/>
    </source>
</evidence>